<evidence type="ECO:0000256" key="7">
    <source>
        <dbReference type="ARBA" id="ARBA00022989"/>
    </source>
</evidence>
<dbReference type="InterPro" id="IPR027417">
    <property type="entry name" value="P-loop_NTPase"/>
</dbReference>
<feature type="transmembrane region" description="Helical" evidence="9">
    <location>
        <begin position="300"/>
        <end position="319"/>
    </location>
</feature>
<dbReference type="InterPro" id="IPR039421">
    <property type="entry name" value="Type_1_exporter"/>
</dbReference>
<dbReference type="PANTHER" id="PTHR43394:SF1">
    <property type="entry name" value="ATP-BINDING CASSETTE SUB-FAMILY B MEMBER 10, MITOCHONDRIAL"/>
    <property type="match status" value="1"/>
</dbReference>
<reference evidence="12 13" key="1">
    <citation type="submission" date="2019-03" db="EMBL/GenBank/DDBJ databases">
        <title>Genomic Encyclopedia of Type Strains, Phase IV (KMG-IV): sequencing the most valuable type-strain genomes for metagenomic binning, comparative biology and taxonomic classification.</title>
        <authorList>
            <person name="Goeker M."/>
        </authorList>
    </citation>
    <scope>NUCLEOTIDE SEQUENCE [LARGE SCALE GENOMIC DNA]</scope>
    <source>
        <strain evidence="12 13">LX-B</strain>
    </source>
</reference>
<dbReference type="GO" id="GO:0005524">
    <property type="term" value="F:ATP binding"/>
    <property type="evidence" value="ECO:0007669"/>
    <property type="project" value="UniProtKB-KW"/>
</dbReference>
<dbReference type="Pfam" id="PF00005">
    <property type="entry name" value="ABC_tran"/>
    <property type="match status" value="1"/>
</dbReference>
<keyword evidence="3" id="KW-1003">Cell membrane</keyword>
<keyword evidence="7 9" id="KW-1133">Transmembrane helix</keyword>
<evidence type="ECO:0000259" key="10">
    <source>
        <dbReference type="PROSITE" id="PS50893"/>
    </source>
</evidence>
<dbReference type="AlphaFoldDB" id="A0A4R1SAC7"/>
<comment type="caution">
    <text evidence="12">The sequence shown here is derived from an EMBL/GenBank/DDBJ whole genome shotgun (WGS) entry which is preliminary data.</text>
</comment>
<accession>A0A4R1SAC7</accession>
<dbReference type="CDD" id="cd18548">
    <property type="entry name" value="ABC_6TM_Tm287_like"/>
    <property type="match status" value="1"/>
</dbReference>
<name>A0A4R1SAC7_HYDET</name>
<dbReference type="Gene3D" id="3.40.50.300">
    <property type="entry name" value="P-loop containing nucleotide triphosphate hydrolases"/>
    <property type="match status" value="1"/>
</dbReference>
<sequence>MGLKRRMDLRRMGSPGDEVDPIFAFLKKYIPKYWKLFCLAVACLTVEAICDLLQPTIMARIIDHGVATRRLDSVLRLGGLMLTVTALGAAAAVGRNILSSRVSQRFGTELRSDLFRQIQSLSLENLNRFETGSLVTRLTNDVTQVQNLVNGLMRIFVKAPLVCVGSIAMATLLNPHLALIFIVVVPVIGSLMFLNVRIGYPFFRKVQRMIDGLNSVIREYLSGVRVVKAFNRFEYETERFDRANRELAGVTTAATRVMAFFTPGITLTVNLGIIAVLWLGGLRVSGGQMPVGQVMAFVNYLIQILGSLMTISFVFNMLVRARASGERIGAVMAERNTMAVPERPLRPTEGGGRVEFDRVAFAYHRDGGEPVLREISFGAAPGETVGIIGSTGSGKSSLVGLIPRFYDVTAGAVRVDGVDVREMAPEQLRERIAMVPQQNVLFSGTILENIRWGKPDASAAEVEAAARAAQAHEFIAAMPEGYQTVLGQGGINLSGGQKQRIAIARALVKRPSLLILDDSTSAVDMATEARIRAAMKQYVRGMTCFLISQRIVSVMSADRIIVLDNGVVAGMGSHEQLLESCPVYQDIYRSQLGKEAV</sequence>
<evidence type="ECO:0000256" key="3">
    <source>
        <dbReference type="ARBA" id="ARBA00022475"/>
    </source>
</evidence>
<dbReference type="InterPro" id="IPR003593">
    <property type="entry name" value="AAA+_ATPase"/>
</dbReference>
<evidence type="ECO:0000256" key="2">
    <source>
        <dbReference type="ARBA" id="ARBA00022448"/>
    </source>
</evidence>
<dbReference type="SUPFAM" id="SSF52540">
    <property type="entry name" value="P-loop containing nucleoside triphosphate hydrolases"/>
    <property type="match status" value="1"/>
</dbReference>
<dbReference type="InterPro" id="IPR036640">
    <property type="entry name" value="ABC1_TM_sf"/>
</dbReference>
<dbReference type="EMBL" id="SLUN01000002">
    <property type="protein sequence ID" value="TCL76411.1"/>
    <property type="molecule type" value="Genomic_DNA"/>
</dbReference>
<feature type="domain" description="ABC transporter" evidence="10">
    <location>
        <begin position="354"/>
        <end position="590"/>
    </location>
</feature>
<evidence type="ECO:0000313" key="12">
    <source>
        <dbReference type="EMBL" id="TCL76411.1"/>
    </source>
</evidence>
<feature type="transmembrane region" description="Helical" evidence="9">
    <location>
        <begin position="36"/>
        <end position="57"/>
    </location>
</feature>
<keyword evidence="13" id="KW-1185">Reference proteome</keyword>
<evidence type="ECO:0000256" key="4">
    <source>
        <dbReference type="ARBA" id="ARBA00022692"/>
    </source>
</evidence>
<feature type="transmembrane region" description="Helical" evidence="9">
    <location>
        <begin position="77"/>
        <end position="98"/>
    </location>
</feature>
<dbReference type="GO" id="GO:0005886">
    <property type="term" value="C:plasma membrane"/>
    <property type="evidence" value="ECO:0007669"/>
    <property type="project" value="UniProtKB-SubCell"/>
</dbReference>
<dbReference type="PANTHER" id="PTHR43394">
    <property type="entry name" value="ATP-DEPENDENT PERMEASE MDL1, MITOCHONDRIAL"/>
    <property type="match status" value="1"/>
</dbReference>
<evidence type="ECO:0000256" key="5">
    <source>
        <dbReference type="ARBA" id="ARBA00022741"/>
    </source>
</evidence>
<evidence type="ECO:0000313" key="13">
    <source>
        <dbReference type="Proteomes" id="UP000295008"/>
    </source>
</evidence>
<feature type="transmembrane region" description="Helical" evidence="9">
    <location>
        <begin position="179"/>
        <end position="200"/>
    </location>
</feature>
<keyword evidence="4 9" id="KW-0812">Transmembrane</keyword>
<dbReference type="InterPro" id="IPR011527">
    <property type="entry name" value="ABC1_TM_dom"/>
</dbReference>
<keyword evidence="8 9" id="KW-0472">Membrane</keyword>
<feature type="domain" description="ABC transmembrane type-1" evidence="11">
    <location>
        <begin position="39"/>
        <end position="320"/>
    </location>
</feature>
<dbReference type="Proteomes" id="UP000295008">
    <property type="component" value="Unassembled WGS sequence"/>
</dbReference>
<dbReference type="Gene3D" id="1.20.1560.10">
    <property type="entry name" value="ABC transporter type 1, transmembrane domain"/>
    <property type="match status" value="1"/>
</dbReference>
<dbReference type="PROSITE" id="PS50893">
    <property type="entry name" value="ABC_TRANSPORTER_2"/>
    <property type="match status" value="1"/>
</dbReference>
<evidence type="ECO:0000259" key="11">
    <source>
        <dbReference type="PROSITE" id="PS50929"/>
    </source>
</evidence>
<organism evidence="12 13">
    <name type="scientific">Hydrogenispora ethanolica</name>
    <dbReference type="NCBI Taxonomy" id="1082276"/>
    <lineage>
        <taxon>Bacteria</taxon>
        <taxon>Bacillati</taxon>
        <taxon>Bacillota</taxon>
        <taxon>Hydrogenispora</taxon>
    </lineage>
</organism>
<dbReference type="InterPro" id="IPR017871">
    <property type="entry name" value="ABC_transporter-like_CS"/>
</dbReference>
<feature type="transmembrane region" description="Helical" evidence="9">
    <location>
        <begin position="257"/>
        <end position="280"/>
    </location>
</feature>
<keyword evidence="5" id="KW-0547">Nucleotide-binding</keyword>
<dbReference type="PROSITE" id="PS50929">
    <property type="entry name" value="ABC_TM1F"/>
    <property type="match status" value="1"/>
</dbReference>
<dbReference type="GO" id="GO:0016887">
    <property type="term" value="F:ATP hydrolysis activity"/>
    <property type="evidence" value="ECO:0007669"/>
    <property type="project" value="InterPro"/>
</dbReference>
<protein>
    <submittedName>
        <fullName evidence="12">ATP-binding cassette subfamily B protein</fullName>
    </submittedName>
</protein>
<dbReference type="SMART" id="SM00382">
    <property type="entry name" value="AAA"/>
    <property type="match status" value="1"/>
</dbReference>
<evidence type="ECO:0000256" key="6">
    <source>
        <dbReference type="ARBA" id="ARBA00022840"/>
    </source>
</evidence>
<gene>
    <name evidence="12" type="ORF">EDC14_1002170</name>
</gene>
<keyword evidence="6 12" id="KW-0067">ATP-binding</keyword>
<evidence type="ECO:0000256" key="9">
    <source>
        <dbReference type="SAM" id="Phobius"/>
    </source>
</evidence>
<dbReference type="InterPro" id="IPR003439">
    <property type="entry name" value="ABC_transporter-like_ATP-bd"/>
</dbReference>
<dbReference type="PROSITE" id="PS00211">
    <property type="entry name" value="ABC_TRANSPORTER_1"/>
    <property type="match status" value="1"/>
</dbReference>
<dbReference type="Pfam" id="PF00664">
    <property type="entry name" value="ABC_membrane"/>
    <property type="match status" value="1"/>
</dbReference>
<feature type="transmembrane region" description="Helical" evidence="9">
    <location>
        <begin position="155"/>
        <end position="173"/>
    </location>
</feature>
<comment type="subcellular location">
    <subcellularLocation>
        <location evidence="1">Cell membrane</location>
        <topology evidence="1">Multi-pass membrane protein</topology>
    </subcellularLocation>
</comment>
<keyword evidence="2" id="KW-0813">Transport</keyword>
<proteinExistence type="predicted"/>
<evidence type="ECO:0000256" key="8">
    <source>
        <dbReference type="ARBA" id="ARBA00023136"/>
    </source>
</evidence>
<dbReference type="GO" id="GO:0015421">
    <property type="term" value="F:ABC-type oligopeptide transporter activity"/>
    <property type="evidence" value="ECO:0007669"/>
    <property type="project" value="TreeGrafter"/>
</dbReference>
<evidence type="ECO:0000256" key="1">
    <source>
        <dbReference type="ARBA" id="ARBA00004651"/>
    </source>
</evidence>
<dbReference type="FunFam" id="3.40.50.300:FF:000221">
    <property type="entry name" value="Multidrug ABC transporter ATP-binding protein"/>
    <property type="match status" value="1"/>
</dbReference>
<dbReference type="SUPFAM" id="SSF90123">
    <property type="entry name" value="ABC transporter transmembrane region"/>
    <property type="match status" value="1"/>
</dbReference>